<dbReference type="EMBL" id="QTSX02004984">
    <property type="protein sequence ID" value="KAJ9062939.1"/>
    <property type="molecule type" value="Genomic_DNA"/>
</dbReference>
<accession>A0ACC2SKZ3</accession>
<reference evidence="1" key="1">
    <citation type="submission" date="2022-04" db="EMBL/GenBank/DDBJ databases">
        <title>Genome of the entomopathogenic fungus Entomophthora muscae.</title>
        <authorList>
            <person name="Elya C."/>
            <person name="Lovett B.R."/>
            <person name="Lee E."/>
            <person name="Macias A.M."/>
            <person name="Hajek A.E."/>
            <person name="De Bivort B.L."/>
            <person name="Kasson M.T."/>
            <person name="De Fine Licht H.H."/>
            <person name="Stajich J.E."/>
        </authorList>
    </citation>
    <scope>NUCLEOTIDE SEQUENCE</scope>
    <source>
        <strain evidence="1">Berkeley</strain>
    </source>
</reference>
<evidence type="ECO:0000313" key="2">
    <source>
        <dbReference type="Proteomes" id="UP001165960"/>
    </source>
</evidence>
<gene>
    <name evidence="1" type="ORF">DSO57_1005178</name>
</gene>
<dbReference type="Proteomes" id="UP001165960">
    <property type="component" value="Unassembled WGS sequence"/>
</dbReference>
<evidence type="ECO:0000313" key="1">
    <source>
        <dbReference type="EMBL" id="KAJ9062939.1"/>
    </source>
</evidence>
<sequence>MFFFTRKPNTYRTASQFNLPSYRASHPETPPPSSFDLSIPLGSVTKSDDELRINRTCTLQTFHPLNECSTYFEVTITELPPESNTLVGFSLKSRTSNSASLLSLSLVSFHIGQGRIYLRGKPSPLEILKPVVGDVIGLKIDVCPELKVTFSINGILGPPLSPRFDSCIWSIKQIYPTIHATEGTGLKYSHRKLAPSSNVPTYQSPPPYAP</sequence>
<proteinExistence type="predicted"/>
<protein>
    <submittedName>
        <fullName evidence="1">Uncharacterized protein</fullName>
    </submittedName>
</protein>
<organism evidence="1 2">
    <name type="scientific">Entomophthora muscae</name>
    <dbReference type="NCBI Taxonomy" id="34485"/>
    <lineage>
        <taxon>Eukaryota</taxon>
        <taxon>Fungi</taxon>
        <taxon>Fungi incertae sedis</taxon>
        <taxon>Zoopagomycota</taxon>
        <taxon>Entomophthoromycotina</taxon>
        <taxon>Entomophthoromycetes</taxon>
        <taxon>Entomophthorales</taxon>
        <taxon>Entomophthoraceae</taxon>
        <taxon>Entomophthora</taxon>
    </lineage>
</organism>
<comment type="caution">
    <text evidence="1">The sequence shown here is derived from an EMBL/GenBank/DDBJ whole genome shotgun (WGS) entry which is preliminary data.</text>
</comment>
<name>A0ACC2SKZ3_9FUNG</name>
<keyword evidence="2" id="KW-1185">Reference proteome</keyword>